<evidence type="ECO:0000259" key="6">
    <source>
        <dbReference type="PROSITE" id="PS50893"/>
    </source>
</evidence>
<evidence type="ECO:0000256" key="4">
    <source>
        <dbReference type="ARBA" id="ARBA00022840"/>
    </source>
</evidence>
<dbReference type="SUPFAM" id="SSF52540">
    <property type="entry name" value="P-loop containing nucleoside triphosphate hydrolases"/>
    <property type="match status" value="1"/>
</dbReference>
<dbReference type="InterPro" id="IPR003439">
    <property type="entry name" value="ABC_transporter-like_ATP-bd"/>
</dbReference>
<dbReference type="InterPro" id="IPR030660">
    <property type="entry name" value="ABC_branched_ATPase_LivF/BraG"/>
</dbReference>
<dbReference type="InterPro" id="IPR017871">
    <property type="entry name" value="ABC_transporter-like_CS"/>
</dbReference>
<dbReference type="OrthoDB" id="9776369at2"/>
<evidence type="ECO:0000256" key="1">
    <source>
        <dbReference type="ARBA" id="ARBA00005417"/>
    </source>
</evidence>
<evidence type="ECO:0000256" key="2">
    <source>
        <dbReference type="ARBA" id="ARBA00022448"/>
    </source>
</evidence>
<comment type="similarity">
    <text evidence="1">Belongs to the ABC transporter superfamily.</text>
</comment>
<dbReference type="RefSeq" id="WP_118176233.1">
    <property type="nucleotide sequence ID" value="NZ_CAJJOD010000008.1"/>
</dbReference>
<dbReference type="InterPro" id="IPR027417">
    <property type="entry name" value="P-loop_NTPase"/>
</dbReference>
<evidence type="ECO:0000313" key="7">
    <source>
        <dbReference type="EMBL" id="RHF51251.1"/>
    </source>
</evidence>
<organism evidence="7 8">
    <name type="scientific">Mitsuokella multacida</name>
    <dbReference type="NCBI Taxonomy" id="52226"/>
    <lineage>
        <taxon>Bacteria</taxon>
        <taxon>Bacillati</taxon>
        <taxon>Bacillota</taxon>
        <taxon>Negativicutes</taxon>
        <taxon>Selenomonadales</taxon>
        <taxon>Selenomonadaceae</taxon>
        <taxon>Mitsuokella</taxon>
    </lineage>
</organism>
<dbReference type="SMART" id="SM00382">
    <property type="entry name" value="AAA"/>
    <property type="match status" value="1"/>
</dbReference>
<keyword evidence="5" id="KW-0029">Amino-acid transport</keyword>
<accession>A0A414NW20</accession>
<dbReference type="GO" id="GO:0015807">
    <property type="term" value="P:L-amino acid transport"/>
    <property type="evidence" value="ECO:0007669"/>
    <property type="project" value="TreeGrafter"/>
</dbReference>
<feature type="domain" description="ABC transporter" evidence="6">
    <location>
        <begin position="6"/>
        <end position="238"/>
    </location>
</feature>
<dbReference type="InterPro" id="IPR052156">
    <property type="entry name" value="BCAA_Transport_ATP-bd_LivF"/>
</dbReference>
<dbReference type="PROSITE" id="PS00211">
    <property type="entry name" value="ABC_TRANSPORTER_1"/>
    <property type="match status" value="1"/>
</dbReference>
<gene>
    <name evidence="7" type="ORF">DW674_07655</name>
</gene>
<evidence type="ECO:0000256" key="5">
    <source>
        <dbReference type="ARBA" id="ARBA00022970"/>
    </source>
</evidence>
<protein>
    <submittedName>
        <fullName evidence="7">ABC transporter ATP-binding protein</fullName>
    </submittedName>
</protein>
<dbReference type="PROSITE" id="PS50893">
    <property type="entry name" value="ABC_TRANSPORTER_2"/>
    <property type="match status" value="1"/>
</dbReference>
<proteinExistence type="inferred from homology"/>
<dbReference type="PANTHER" id="PTHR43820:SF4">
    <property type="entry name" value="HIGH-AFFINITY BRANCHED-CHAIN AMINO ACID TRANSPORT ATP-BINDING PROTEIN LIVF"/>
    <property type="match status" value="1"/>
</dbReference>
<name>A0A414NW20_9FIRM</name>
<keyword evidence="3" id="KW-0547">Nucleotide-binding</keyword>
<dbReference type="PIRSF" id="PIRSF039137">
    <property type="entry name" value="ABC_branched_ATPase"/>
    <property type="match status" value="1"/>
</dbReference>
<dbReference type="GO" id="GO:0016887">
    <property type="term" value="F:ATP hydrolysis activity"/>
    <property type="evidence" value="ECO:0007669"/>
    <property type="project" value="InterPro"/>
</dbReference>
<dbReference type="Proteomes" id="UP000283442">
    <property type="component" value="Unassembled WGS sequence"/>
</dbReference>
<reference evidence="7 8" key="1">
    <citation type="submission" date="2018-08" db="EMBL/GenBank/DDBJ databases">
        <title>A genome reference for cultivated species of the human gut microbiota.</title>
        <authorList>
            <person name="Zou Y."/>
            <person name="Xue W."/>
            <person name="Luo G."/>
        </authorList>
    </citation>
    <scope>NUCLEOTIDE SEQUENCE [LARGE SCALE GENOMIC DNA]</scope>
    <source>
        <strain evidence="7 8">AM25-21AC</strain>
    </source>
</reference>
<dbReference type="CDD" id="cd03224">
    <property type="entry name" value="ABC_TM1139_LivF_branched"/>
    <property type="match status" value="1"/>
</dbReference>
<dbReference type="EMBL" id="QRHE01000007">
    <property type="protein sequence ID" value="RHF51251.1"/>
    <property type="molecule type" value="Genomic_DNA"/>
</dbReference>
<dbReference type="Gene3D" id="3.40.50.300">
    <property type="entry name" value="P-loop containing nucleotide triphosphate hydrolases"/>
    <property type="match status" value="1"/>
</dbReference>
<evidence type="ECO:0000313" key="8">
    <source>
        <dbReference type="Proteomes" id="UP000283442"/>
    </source>
</evidence>
<keyword evidence="2" id="KW-0813">Transport</keyword>
<dbReference type="PANTHER" id="PTHR43820">
    <property type="entry name" value="HIGH-AFFINITY BRANCHED-CHAIN AMINO ACID TRANSPORT ATP-BINDING PROTEIN LIVF"/>
    <property type="match status" value="1"/>
</dbReference>
<dbReference type="Pfam" id="PF00005">
    <property type="entry name" value="ABC_tran"/>
    <property type="match status" value="1"/>
</dbReference>
<comment type="caution">
    <text evidence="7">The sequence shown here is derived from an EMBL/GenBank/DDBJ whole genome shotgun (WGS) entry which is preliminary data.</text>
</comment>
<evidence type="ECO:0000256" key="3">
    <source>
        <dbReference type="ARBA" id="ARBA00022741"/>
    </source>
</evidence>
<dbReference type="GO" id="GO:0015658">
    <property type="term" value="F:branched-chain amino acid transmembrane transporter activity"/>
    <property type="evidence" value="ECO:0007669"/>
    <property type="project" value="InterPro"/>
</dbReference>
<sequence>MAEPMLKIDNIDVYYGAIHALKGISLEVKEGEIVTLIGANGAGKSTTLRTISGLLKPKTGSITFLGQNIEGVRAHEIVKKGISQVPEGRRVFAEMTVMENLDLGAFVRKDKAGIQQDLKHVFELFPRLEERKNQSAGTLSGGEQQMLAMGRALMSRPKLLLLDEPSMGLAPLLIKEIFNIIVDINKSGTTVLLVEQNANMALSIANRAYVLETGRITLSGSAKELAASEDVRKAYLGG</sequence>
<dbReference type="AlphaFoldDB" id="A0A414NW20"/>
<dbReference type="InterPro" id="IPR003593">
    <property type="entry name" value="AAA+_ATPase"/>
</dbReference>
<keyword evidence="4 7" id="KW-0067">ATP-binding</keyword>
<dbReference type="GO" id="GO:0005524">
    <property type="term" value="F:ATP binding"/>
    <property type="evidence" value="ECO:0007669"/>
    <property type="project" value="UniProtKB-KW"/>
</dbReference>